<name>A0A5E4Z5N7_9BURK</name>
<dbReference type="EMBL" id="CABPRW010000025">
    <property type="protein sequence ID" value="VVE55503.1"/>
    <property type="molecule type" value="Genomic_DNA"/>
</dbReference>
<accession>A0A5E4Z5N7</accession>
<protein>
    <submittedName>
        <fullName evidence="1">Uncharacterized protein</fullName>
    </submittedName>
</protein>
<dbReference type="AlphaFoldDB" id="A0A5E4Z5N7"/>
<organism evidence="1 2">
    <name type="scientific">Pandoraea fibrosis</name>
    <dbReference type="NCBI Taxonomy" id="1891094"/>
    <lineage>
        <taxon>Bacteria</taxon>
        <taxon>Pseudomonadati</taxon>
        <taxon>Pseudomonadota</taxon>
        <taxon>Betaproteobacteria</taxon>
        <taxon>Burkholderiales</taxon>
        <taxon>Burkholderiaceae</taxon>
        <taxon>Pandoraea</taxon>
    </lineage>
</organism>
<evidence type="ECO:0000313" key="1">
    <source>
        <dbReference type="EMBL" id="VVE55503.1"/>
    </source>
</evidence>
<reference evidence="1 2" key="1">
    <citation type="submission" date="2019-08" db="EMBL/GenBank/DDBJ databases">
        <authorList>
            <person name="Peeters C."/>
        </authorList>
    </citation>
    <scope>NUCLEOTIDE SEQUENCE [LARGE SCALE GENOMIC DNA]</scope>
    <source>
        <strain evidence="1 2">LMG 31113</strain>
    </source>
</reference>
<gene>
    <name evidence="1" type="ORF">PFI31113_04983</name>
</gene>
<dbReference type="Proteomes" id="UP000382577">
    <property type="component" value="Unassembled WGS sequence"/>
</dbReference>
<proteinExistence type="predicted"/>
<sequence length="271" mass="30134">MDLAPDKLALCLLDTRLDRCALGRRVALHAELVRAQIQRAGVRQVSHARDVLVQRNSTLFPNSHGTCTQRFGVSRRQCAAINAQARHTALIARQRQIARADLGQFRANGSLRGFIRGKIRMHETRQGRCFLLLGRQRLGLSGNLALEMIVLIQRAEDKLRVTREHIAVARQRTDGECFLRCCIGASHIDIRDGEHTTVHVDRGAVGGRVTAHTDRPRIDQGQVFERRILDGYLPGDAVNDSGVATFRILNGDDSEVDNLGLFKIGVNDANQ</sequence>
<evidence type="ECO:0000313" key="2">
    <source>
        <dbReference type="Proteomes" id="UP000382577"/>
    </source>
</evidence>